<name>A0AA40GHY3_9HYME</name>
<dbReference type="Pfam" id="PF10304">
    <property type="entry name" value="RTP1_C2"/>
    <property type="match status" value="1"/>
</dbReference>
<evidence type="ECO:0000313" key="8">
    <source>
        <dbReference type="Proteomes" id="UP001177670"/>
    </source>
</evidence>
<feature type="domain" description="RNA polymerase II assembly factor Rtp1 C-terminal" evidence="4">
    <location>
        <begin position="677"/>
        <end position="793"/>
    </location>
</feature>
<feature type="domain" description="RNA polymerase II assembly factor Rtp1 C-terminal" evidence="3">
    <location>
        <begin position="884"/>
        <end position="916"/>
    </location>
</feature>
<dbReference type="PANTHER" id="PTHR20959">
    <property type="entry name" value="TRANSPORT AND GOLGI ORGANIZATION PROTEIN 6 FAMILY MEMBER"/>
    <property type="match status" value="1"/>
</dbReference>
<dbReference type="PANTHER" id="PTHR20959:SF1">
    <property type="entry name" value="TRANSPORT AND GOLGI ORGANIZATION PROTEIN 6 HOMOLOG"/>
    <property type="match status" value="1"/>
</dbReference>
<comment type="caution">
    <text evidence="7">The sequence shown here is derived from an EMBL/GenBank/DDBJ whole genome shotgun (WGS) entry which is preliminary data.</text>
</comment>
<evidence type="ECO:0000259" key="5">
    <source>
        <dbReference type="Pfam" id="PF23565"/>
    </source>
</evidence>
<comment type="similarity">
    <text evidence="1">Belongs to the Tango6 family.</text>
</comment>
<dbReference type="GO" id="GO:0009306">
    <property type="term" value="P:protein secretion"/>
    <property type="evidence" value="ECO:0007669"/>
    <property type="project" value="TreeGrafter"/>
</dbReference>
<feature type="domain" description="TANGO6 N-terminal" evidence="6">
    <location>
        <begin position="87"/>
        <end position="190"/>
    </location>
</feature>
<feature type="domain" description="TANGO6 HEAT repeat" evidence="5">
    <location>
        <begin position="264"/>
        <end position="516"/>
    </location>
</feature>
<protein>
    <recommendedName>
        <fullName evidence="9">Transport and Golgi organization protein 6</fullName>
    </recommendedName>
</protein>
<dbReference type="Pfam" id="PF10363">
    <property type="entry name" value="RTP1_C1"/>
    <property type="match status" value="1"/>
</dbReference>
<dbReference type="InterPro" id="IPR016024">
    <property type="entry name" value="ARM-type_fold"/>
</dbReference>
<accession>A0AA40GHY3</accession>
<dbReference type="InterPro" id="IPR019414">
    <property type="entry name" value="Rtp1_C2"/>
</dbReference>
<feature type="coiled-coil region" evidence="2">
    <location>
        <begin position="522"/>
        <end position="549"/>
    </location>
</feature>
<evidence type="ECO:0000313" key="7">
    <source>
        <dbReference type="EMBL" id="KAK1138143.1"/>
    </source>
</evidence>
<dbReference type="InterPro" id="IPR019451">
    <property type="entry name" value="Rtp1_C1"/>
</dbReference>
<dbReference type="SUPFAM" id="SSF48371">
    <property type="entry name" value="ARM repeat"/>
    <property type="match status" value="1"/>
</dbReference>
<dbReference type="AlphaFoldDB" id="A0AA40GHY3"/>
<dbReference type="Pfam" id="PF23565">
    <property type="entry name" value="ARM_TANGO6"/>
    <property type="match status" value="1"/>
</dbReference>
<dbReference type="EMBL" id="JAHYIQ010000001">
    <property type="protein sequence ID" value="KAK1138143.1"/>
    <property type="molecule type" value="Genomic_DNA"/>
</dbReference>
<proteinExistence type="inferred from homology"/>
<dbReference type="Gene3D" id="1.25.10.10">
    <property type="entry name" value="Leucine-rich Repeat Variant"/>
    <property type="match status" value="1"/>
</dbReference>
<gene>
    <name evidence="7" type="ORF">K0M31_002625</name>
</gene>
<sequence length="936" mass="106111">MDYYEILLHLTTIDKTKDGLINDFNERLQQILQKVQTISMENNGKLEIDTVDSKKEPNDVRYQYIRTIVHVLQNIKINNSANDESLYSVQQFRTLKGSVELITAIGIIPCLLPGVGVDMAKICPKALSICKEELTDLQKYKRLKFTANSLIQLYDEIMFRPAILGQIGPLLAALLQLCHAPLMKPSKEATSIREGNAYKDKFIMTVDLYDELKKDQEHFACLFHELLSKCPSSTCIKELMVILGITEAPKWLRRETRKYLTEQLMQPNGIVSVIAVVCEDVLDLGEHWDKLDIISRLIVTSHGTVNADQYYKSICLQLLSLLTSTKIKHSTTIANCCITALYEYNSNVCYKNIVAVMCDPLLVNSEDEQKVKGEEEVERCIEKLTRCFVVTEALFKRLPCQLLMNVAVPLFSLYNDARQSACALKSKLKQLVLLLLYEESTRNDLFGVLLGHNSINNFGNRLVTKFGPTGGIEIVGIDKTTCVKYEEFADTLFDIVFTTEVLSTELFSYLLKYLSNSMKLDQKEVQSVLETENDAMEKIEEKLAAVKLLSNLSNISAVQEAQIEDPKSLMYFIKSLLNQYIERRLQIRQNSPEEDDCEILYVGLMLMKMILSERKKPLDWTVFSDFVKFLKERCVSNISSQLLLLIRELIELIETQGKSERKQYQDLSVNRKASNKFEEALGDLADPLLPVRAHGLVVLTKLIENMDPCAIARKMVLLRLFNENLKHEDSFIYLAAINGLCALATSYPQVVVETLVKEYIDMPQRVSTEEITTETRVKLGEVLVKMTRNLGEMAPAYKNILINGFLCAARDTDSLVRASSLSCLGELCKVLGFRLGDIVIEIIYCISCIVKTDKAPECRRAAVMVSTLLFRGLGKSTLTSMGRNLVDLYRGLKYLRDNDEDLVLRLHAQLALEELDSIVQDFLLSSSSKLEKSIIL</sequence>
<evidence type="ECO:0008006" key="9">
    <source>
        <dbReference type="Google" id="ProtNLM"/>
    </source>
</evidence>
<evidence type="ECO:0000256" key="2">
    <source>
        <dbReference type="SAM" id="Coils"/>
    </source>
</evidence>
<keyword evidence="8" id="KW-1185">Reference proteome</keyword>
<dbReference type="Pfam" id="PF25267">
    <property type="entry name" value="TANGO6_N"/>
    <property type="match status" value="1"/>
</dbReference>
<dbReference type="InterPro" id="IPR057407">
    <property type="entry name" value="HEAT_TANGO6"/>
</dbReference>
<evidence type="ECO:0000256" key="1">
    <source>
        <dbReference type="ARBA" id="ARBA00005724"/>
    </source>
</evidence>
<dbReference type="Proteomes" id="UP001177670">
    <property type="component" value="Unassembled WGS sequence"/>
</dbReference>
<keyword evidence="2" id="KW-0175">Coiled coil</keyword>
<evidence type="ECO:0000259" key="4">
    <source>
        <dbReference type="Pfam" id="PF10363"/>
    </source>
</evidence>
<dbReference type="InterPro" id="IPR011989">
    <property type="entry name" value="ARM-like"/>
</dbReference>
<dbReference type="InterPro" id="IPR039600">
    <property type="entry name" value="TANGO6/Rtp1"/>
</dbReference>
<evidence type="ECO:0000259" key="3">
    <source>
        <dbReference type="Pfam" id="PF10304"/>
    </source>
</evidence>
<evidence type="ECO:0000259" key="6">
    <source>
        <dbReference type="Pfam" id="PF25267"/>
    </source>
</evidence>
<reference evidence="7" key="1">
    <citation type="submission" date="2021-10" db="EMBL/GenBank/DDBJ databases">
        <title>Melipona bicolor Genome sequencing and assembly.</title>
        <authorList>
            <person name="Araujo N.S."/>
            <person name="Arias M.C."/>
        </authorList>
    </citation>
    <scope>NUCLEOTIDE SEQUENCE</scope>
    <source>
        <strain evidence="7">USP_2M_L1-L4_2017</strain>
        <tissue evidence="7">Whole body</tissue>
    </source>
</reference>
<organism evidence="7 8">
    <name type="scientific">Melipona bicolor</name>
    <dbReference type="NCBI Taxonomy" id="60889"/>
    <lineage>
        <taxon>Eukaryota</taxon>
        <taxon>Metazoa</taxon>
        <taxon>Ecdysozoa</taxon>
        <taxon>Arthropoda</taxon>
        <taxon>Hexapoda</taxon>
        <taxon>Insecta</taxon>
        <taxon>Pterygota</taxon>
        <taxon>Neoptera</taxon>
        <taxon>Endopterygota</taxon>
        <taxon>Hymenoptera</taxon>
        <taxon>Apocrita</taxon>
        <taxon>Aculeata</taxon>
        <taxon>Apoidea</taxon>
        <taxon>Anthophila</taxon>
        <taxon>Apidae</taxon>
        <taxon>Melipona</taxon>
    </lineage>
</organism>
<dbReference type="InterPro" id="IPR057347">
    <property type="entry name" value="TANGO6_N"/>
</dbReference>